<gene>
    <name evidence="4" type="ORF">FDENT_10297</name>
</gene>
<dbReference type="InterPro" id="IPR023214">
    <property type="entry name" value="HAD_sf"/>
</dbReference>
<evidence type="ECO:0000259" key="3">
    <source>
        <dbReference type="SMART" id="SM00974"/>
    </source>
</evidence>
<feature type="compositionally biased region" description="Polar residues" evidence="2">
    <location>
        <begin position="618"/>
        <end position="629"/>
    </location>
</feature>
<dbReference type="InterPro" id="IPR053006">
    <property type="entry name" value="Meiosis_regulatory"/>
</dbReference>
<dbReference type="EMBL" id="JAAOAK010000327">
    <property type="protein sequence ID" value="KAF5673525.1"/>
    <property type="molecule type" value="Genomic_DNA"/>
</dbReference>
<feature type="compositionally biased region" description="Polar residues" evidence="2">
    <location>
        <begin position="728"/>
        <end position="753"/>
    </location>
</feature>
<dbReference type="PANTHER" id="PTHR28094:SF1">
    <property type="entry name" value="MEIOTICALLY UP-REGULATED GENE 113 PROTEIN"/>
    <property type="match status" value="1"/>
</dbReference>
<dbReference type="NCBIfam" id="TIGR01456">
    <property type="entry name" value="CECR5"/>
    <property type="match status" value="1"/>
</dbReference>
<feature type="region of interest" description="Disordered" evidence="2">
    <location>
        <begin position="728"/>
        <end position="765"/>
    </location>
</feature>
<reference evidence="4 5" key="1">
    <citation type="submission" date="2020-05" db="EMBL/GenBank/DDBJ databases">
        <title>Identification and distribution of gene clusters putatively required for synthesis of sphingolipid metabolism inhibitors in phylogenetically diverse species of the filamentous fungus Fusarium.</title>
        <authorList>
            <person name="Kim H.-S."/>
            <person name="Busman M."/>
            <person name="Brown D.W."/>
            <person name="Divon H."/>
            <person name="Uhlig S."/>
            <person name="Proctor R.H."/>
        </authorList>
    </citation>
    <scope>NUCLEOTIDE SEQUENCE [LARGE SCALE GENOMIC DNA]</scope>
    <source>
        <strain evidence="4 5">NRRL 25311</strain>
    </source>
</reference>
<feature type="compositionally biased region" description="Basic and acidic residues" evidence="2">
    <location>
        <begin position="754"/>
        <end position="765"/>
    </location>
</feature>
<dbReference type="SMART" id="SM00974">
    <property type="entry name" value="T5orf172"/>
    <property type="match status" value="1"/>
</dbReference>
<dbReference type="Gene3D" id="3.40.50.1000">
    <property type="entry name" value="HAD superfamily/HAD-like"/>
    <property type="match status" value="2"/>
</dbReference>
<organism evidence="4 5">
    <name type="scientific">Fusarium denticulatum</name>
    <dbReference type="NCBI Taxonomy" id="48507"/>
    <lineage>
        <taxon>Eukaryota</taxon>
        <taxon>Fungi</taxon>
        <taxon>Dikarya</taxon>
        <taxon>Ascomycota</taxon>
        <taxon>Pezizomycotina</taxon>
        <taxon>Sordariomycetes</taxon>
        <taxon>Hypocreomycetidae</taxon>
        <taxon>Hypocreales</taxon>
        <taxon>Nectriaceae</taxon>
        <taxon>Fusarium</taxon>
        <taxon>Fusarium fujikuroi species complex</taxon>
    </lineage>
</organism>
<accession>A0A8H5TJV2</accession>
<dbReference type="InterPro" id="IPR018306">
    <property type="entry name" value="Phage_T5_Orf172_DNA-bd"/>
</dbReference>
<dbReference type="InterPro" id="IPR036412">
    <property type="entry name" value="HAD-like_sf"/>
</dbReference>
<dbReference type="SUPFAM" id="SSF56784">
    <property type="entry name" value="HAD-like"/>
    <property type="match status" value="1"/>
</dbReference>
<feature type="region of interest" description="Disordered" evidence="2">
    <location>
        <begin position="664"/>
        <end position="688"/>
    </location>
</feature>
<evidence type="ECO:0000256" key="1">
    <source>
        <dbReference type="SAM" id="Coils"/>
    </source>
</evidence>
<dbReference type="Proteomes" id="UP000562682">
    <property type="component" value="Unassembled WGS sequence"/>
</dbReference>
<name>A0A8H5TJV2_9HYPO</name>
<dbReference type="NCBIfam" id="TIGR01460">
    <property type="entry name" value="HAD-SF-IIA"/>
    <property type="match status" value="1"/>
</dbReference>
<keyword evidence="5" id="KW-1185">Reference proteome</keyword>
<feature type="compositionally biased region" description="Basic and acidic residues" evidence="2">
    <location>
        <begin position="800"/>
        <end position="811"/>
    </location>
</feature>
<sequence length="1029" mass="117186">MQRFGVFGQCRFAARRLTQLRSVAPRTAAVLRTSAISQRPFTTSYVCLSKPKGSLGVNPNQYEEPTDLARKLFSEFAFAFDIDGVLYQGRNRVDGAEKVIKMLRSNGIRYVFLTNGGCVPEDKKAETLQERLQIAKNDDVVKGRMILSHTPMSGWSDDVKNNGTVLITGSHPEKARQIAFGYGFKRVVTPADILAECKDVFPFEHIEGEINGKPTPLPDGKRIPLLKDPYTTNVPANALKIDHIFIWNDPRDWSVDIQIIHDLLISHQGYIGTVSNRNGNESLPNNGWQQDGQPGLWISNLDMLWKTNYPVNRFGTGAFMEALKGVWSTTTNGTELHFSALGKPSNHTYKYAHDRLLQYYHDMACNRGQSPGHDTSKCHALRRVYMIGDNPESDIRGASEFEAEDGTEWVPILVRTGVWRQTSTEKEPRYRPAVIVDDVVDAVVWALNNEGIMATREWVLSALSHTKGYVKLPPLEIGDQVSLEDGVKYPTNSLAEARSSLYNALRIPQTGDIDCFAGRETQSQCLHAIPKRRRALIKPIVQALAVRGSNDDDQKDTIDVSLRDLAKKLVCHRPEKIHTETLVLGGDKFPNPVDYAHALLTRRFYKWLKMESKENPRLVQSSQKSSTSLRGRGAARMSKRNSDQSQCFIIYDTDDGEYSGDYLSDDSPLGDREIPRTPPRNHGSRYRNIYSRSPCPLSYPTPTNDAFLTSPESVTSPDPSEIFTPYSTASTPHSTFSTEGCETPRSSFRQSSYNERHTESPTRRKMQTDIDLLSSDMMKKMKLSVVDSSDQSEEAESEAESLRSRRSMTFDDTEKSPVHNIMKLLATSFSKGWLGSGYIYCFAERSRPGFLKIGYVRSPEFSESDKVKRRKGQWEHECKHDLVYRFKVFMPHAVMRIEALIHQTLHKKKRNASCPNKACQTTHKEWFQIEEEEAYRVIEIWQQFSKLNPYDDKGELEEHWARYKLTQLDDECLWDAKSWLATEWAKLITEAVEALTQEKQRAVERYLAYLAEMRQRLVVLRKAQERIVI</sequence>
<feature type="coiled-coil region" evidence="1">
    <location>
        <begin position="985"/>
        <end position="1012"/>
    </location>
</feature>
<dbReference type="PANTHER" id="PTHR28094">
    <property type="entry name" value="MEIOTICALLY UP-REGULATED GENE 113 PROTEIN"/>
    <property type="match status" value="1"/>
</dbReference>
<protein>
    <submittedName>
        <fullName evidence="4">Cat eye syndrome critical region 5</fullName>
    </submittedName>
</protein>
<evidence type="ECO:0000313" key="4">
    <source>
        <dbReference type="EMBL" id="KAF5673525.1"/>
    </source>
</evidence>
<dbReference type="Pfam" id="PF13344">
    <property type="entry name" value="Hydrolase_6"/>
    <property type="match status" value="1"/>
</dbReference>
<dbReference type="Pfam" id="PF13242">
    <property type="entry name" value="Hydrolase_like"/>
    <property type="match status" value="1"/>
</dbReference>
<dbReference type="Pfam" id="PF10544">
    <property type="entry name" value="T5orf172"/>
    <property type="match status" value="1"/>
</dbReference>
<comment type="caution">
    <text evidence="4">The sequence shown here is derived from an EMBL/GenBank/DDBJ whole genome shotgun (WGS) entry which is preliminary data.</text>
</comment>
<evidence type="ECO:0000313" key="5">
    <source>
        <dbReference type="Proteomes" id="UP000562682"/>
    </source>
</evidence>
<feature type="region of interest" description="Disordered" evidence="2">
    <location>
        <begin position="615"/>
        <end position="641"/>
    </location>
</feature>
<proteinExistence type="predicted"/>
<dbReference type="InterPro" id="IPR006357">
    <property type="entry name" value="HAD-SF_hydro_IIA"/>
</dbReference>
<feature type="domain" description="Bacteriophage T5 Orf172 DNA-binding" evidence="3">
    <location>
        <begin position="845"/>
        <end position="941"/>
    </location>
</feature>
<keyword evidence="1" id="KW-0175">Coiled coil</keyword>
<dbReference type="InterPro" id="IPR006353">
    <property type="entry name" value="HAD-SF_hydro_IIA_CECR5"/>
</dbReference>
<evidence type="ECO:0000256" key="2">
    <source>
        <dbReference type="SAM" id="MobiDB-lite"/>
    </source>
</evidence>
<feature type="compositionally biased region" description="Acidic residues" evidence="2">
    <location>
        <begin position="790"/>
        <end position="799"/>
    </location>
</feature>
<feature type="region of interest" description="Disordered" evidence="2">
    <location>
        <begin position="784"/>
        <end position="811"/>
    </location>
</feature>
<dbReference type="AlphaFoldDB" id="A0A8H5TJV2"/>